<dbReference type="RefSeq" id="WP_359984495.1">
    <property type="nucleotide sequence ID" value="NZ_JBEZLS010000018.1"/>
</dbReference>
<reference evidence="2 3" key="1">
    <citation type="submission" date="2024-06" db="EMBL/GenBank/DDBJ databases">
        <title>The Natural Products Discovery Center: Release of the First 8490 Sequenced Strains for Exploring Actinobacteria Biosynthetic Diversity.</title>
        <authorList>
            <person name="Kalkreuter E."/>
            <person name="Kautsar S.A."/>
            <person name="Yang D."/>
            <person name="Bader C.D."/>
            <person name="Teijaro C.N."/>
            <person name="Fluegel L."/>
            <person name="Davis C.M."/>
            <person name="Simpson J.R."/>
            <person name="Lauterbach L."/>
            <person name="Steele A.D."/>
            <person name="Gui C."/>
            <person name="Meng S."/>
            <person name="Li G."/>
            <person name="Viehrig K."/>
            <person name="Ye F."/>
            <person name="Su P."/>
            <person name="Kiefer A.F."/>
            <person name="Nichols A."/>
            <person name="Cepeda A.J."/>
            <person name="Yan W."/>
            <person name="Fan B."/>
            <person name="Jiang Y."/>
            <person name="Adhikari A."/>
            <person name="Zheng C.-J."/>
            <person name="Schuster L."/>
            <person name="Cowan T.M."/>
            <person name="Smanski M.J."/>
            <person name="Chevrette M.G."/>
            <person name="De Carvalho L.P.S."/>
            <person name="Shen B."/>
        </authorList>
    </citation>
    <scope>NUCLEOTIDE SEQUENCE [LARGE SCALE GENOMIC DNA]</scope>
    <source>
        <strain evidence="2 3">NPDC048274</strain>
    </source>
</reference>
<dbReference type="Proteomes" id="UP001551582">
    <property type="component" value="Unassembled WGS sequence"/>
</dbReference>
<evidence type="ECO:0000313" key="3">
    <source>
        <dbReference type="Proteomes" id="UP001551582"/>
    </source>
</evidence>
<evidence type="ECO:0000313" key="2">
    <source>
        <dbReference type="EMBL" id="MEU9353965.1"/>
    </source>
</evidence>
<gene>
    <name evidence="2" type="ORF">AB0D65_24095</name>
</gene>
<sequence>MSHPPSTPPSTPGTAGSGNAPSWGAVPPMPVPPTGAGQPPAGTPTGPKPSRRKAWLTHGATALVALVIGAGIGGDGESGGKDDSAAPAPAVTVTETAAAPAEAGEPEPAATVTEKVTVTPKPAKKPGAATTVEGDGQYLVGEDMQAGTYKTAGPDKGSIIENCYWARTKDASGEFGAIIANDNLQGQGRVTVNKGEYFETNGCQQWTKVG</sequence>
<evidence type="ECO:0008006" key="4">
    <source>
        <dbReference type="Google" id="ProtNLM"/>
    </source>
</evidence>
<accession>A0ABV3EA05</accession>
<feature type="compositionally biased region" description="Low complexity" evidence="1">
    <location>
        <begin position="34"/>
        <end position="45"/>
    </location>
</feature>
<feature type="compositionally biased region" description="Low complexity" evidence="1">
    <location>
        <begin position="85"/>
        <end position="130"/>
    </location>
</feature>
<name>A0ABV3EA05_9ACTN</name>
<organism evidence="2 3">
    <name type="scientific">Streptomyces griseoloalbus</name>
    <dbReference type="NCBI Taxonomy" id="67303"/>
    <lineage>
        <taxon>Bacteria</taxon>
        <taxon>Bacillati</taxon>
        <taxon>Actinomycetota</taxon>
        <taxon>Actinomycetes</taxon>
        <taxon>Kitasatosporales</taxon>
        <taxon>Streptomycetaceae</taxon>
        <taxon>Streptomyces</taxon>
    </lineage>
</organism>
<comment type="caution">
    <text evidence="2">The sequence shown here is derived from an EMBL/GenBank/DDBJ whole genome shotgun (WGS) entry which is preliminary data.</text>
</comment>
<proteinExistence type="predicted"/>
<evidence type="ECO:0000256" key="1">
    <source>
        <dbReference type="SAM" id="MobiDB-lite"/>
    </source>
</evidence>
<feature type="compositionally biased region" description="Pro residues" evidence="1">
    <location>
        <begin position="1"/>
        <end position="11"/>
    </location>
</feature>
<protein>
    <recommendedName>
        <fullName evidence="4">Secreted protein</fullName>
    </recommendedName>
</protein>
<dbReference type="EMBL" id="JBEZLS010000018">
    <property type="protein sequence ID" value="MEU9353965.1"/>
    <property type="molecule type" value="Genomic_DNA"/>
</dbReference>
<feature type="region of interest" description="Disordered" evidence="1">
    <location>
        <begin position="75"/>
        <end position="130"/>
    </location>
</feature>
<keyword evidence="3" id="KW-1185">Reference proteome</keyword>
<feature type="region of interest" description="Disordered" evidence="1">
    <location>
        <begin position="1"/>
        <end position="54"/>
    </location>
</feature>